<keyword evidence="5" id="KW-0539">Nucleus</keyword>
<feature type="domain" description="MBD" evidence="7">
    <location>
        <begin position="28"/>
        <end position="136"/>
    </location>
</feature>
<proteinExistence type="predicted"/>
<keyword evidence="4" id="KW-0804">Transcription</keyword>
<dbReference type="Pfam" id="PF01429">
    <property type="entry name" value="MBD"/>
    <property type="match status" value="1"/>
</dbReference>
<evidence type="ECO:0000256" key="6">
    <source>
        <dbReference type="SAM" id="MobiDB-lite"/>
    </source>
</evidence>
<dbReference type="GO" id="GO:0005634">
    <property type="term" value="C:nucleus"/>
    <property type="evidence" value="ECO:0007669"/>
    <property type="project" value="UniProtKB-SubCell"/>
</dbReference>
<keyword evidence="2" id="KW-0805">Transcription regulation</keyword>
<evidence type="ECO:0000313" key="8">
    <source>
        <dbReference type="EMBL" id="KAK7399236.1"/>
    </source>
</evidence>
<evidence type="ECO:0000256" key="4">
    <source>
        <dbReference type="ARBA" id="ARBA00023163"/>
    </source>
</evidence>
<dbReference type="PROSITE" id="PS50982">
    <property type="entry name" value="MBD"/>
    <property type="match status" value="1"/>
</dbReference>
<name>A0AAN9XMI3_PSOTE</name>
<sequence length="256" mass="28611">METTVIEKSQETNKVVNNKNSNSKQQSIEKANERPDWLPDGWSMEVRTRKSGVHMGSGYKYPLFLEHQLAVSQVVTAATDVRLTFCPKLCYIEPLKGYKFFSKPEVLRYLETVKDNNGTSKKGKKCSNMHSSIDNSCTSKKGKKCSNMNSPNENGFTPKERKCTNMDSPNDNSSTPKKEKKGSNMVSLNNNSCTPKKEKKCSNMDSPNDNSCTLKKEKRCTSMDSPINNSCTPKKEKNCRNMDSPTDVCISGSLAS</sequence>
<dbReference type="Proteomes" id="UP001386955">
    <property type="component" value="Unassembled WGS sequence"/>
</dbReference>
<evidence type="ECO:0000256" key="1">
    <source>
        <dbReference type="ARBA" id="ARBA00004123"/>
    </source>
</evidence>
<dbReference type="PANTHER" id="PTHR34067:SF20">
    <property type="entry name" value="OS08G0206700 PROTEIN"/>
    <property type="match status" value="1"/>
</dbReference>
<dbReference type="AlphaFoldDB" id="A0AAN9XMI3"/>
<feature type="compositionally biased region" description="Polar residues" evidence="6">
    <location>
        <begin position="184"/>
        <end position="194"/>
    </location>
</feature>
<evidence type="ECO:0000259" key="7">
    <source>
        <dbReference type="PROSITE" id="PS50982"/>
    </source>
</evidence>
<dbReference type="GO" id="GO:0003677">
    <property type="term" value="F:DNA binding"/>
    <property type="evidence" value="ECO:0007669"/>
    <property type="project" value="UniProtKB-KW"/>
</dbReference>
<comment type="caution">
    <text evidence="8">The sequence shown here is derived from an EMBL/GenBank/DDBJ whole genome shotgun (WGS) entry which is preliminary data.</text>
</comment>
<dbReference type="SUPFAM" id="SSF54171">
    <property type="entry name" value="DNA-binding domain"/>
    <property type="match status" value="1"/>
</dbReference>
<protein>
    <recommendedName>
        <fullName evidence="7">MBD domain-containing protein</fullName>
    </recommendedName>
</protein>
<dbReference type="PANTHER" id="PTHR34067">
    <property type="entry name" value="OS04G0193200 PROTEIN"/>
    <property type="match status" value="1"/>
</dbReference>
<feature type="region of interest" description="Disordered" evidence="6">
    <location>
        <begin position="137"/>
        <end position="210"/>
    </location>
</feature>
<dbReference type="InterPro" id="IPR038945">
    <property type="entry name" value="MBD13-like"/>
</dbReference>
<feature type="compositionally biased region" description="Polar residues" evidence="6">
    <location>
        <begin position="146"/>
        <end position="155"/>
    </location>
</feature>
<dbReference type="Gene3D" id="3.30.890.10">
    <property type="entry name" value="Methyl-cpg-binding Protein 2, Chain A"/>
    <property type="match status" value="1"/>
</dbReference>
<feature type="compositionally biased region" description="Polar residues" evidence="6">
    <location>
        <begin position="165"/>
        <end position="175"/>
    </location>
</feature>
<evidence type="ECO:0000256" key="3">
    <source>
        <dbReference type="ARBA" id="ARBA00023125"/>
    </source>
</evidence>
<keyword evidence="9" id="KW-1185">Reference proteome</keyword>
<organism evidence="8 9">
    <name type="scientific">Psophocarpus tetragonolobus</name>
    <name type="common">Winged bean</name>
    <name type="synonym">Dolichos tetragonolobus</name>
    <dbReference type="NCBI Taxonomy" id="3891"/>
    <lineage>
        <taxon>Eukaryota</taxon>
        <taxon>Viridiplantae</taxon>
        <taxon>Streptophyta</taxon>
        <taxon>Embryophyta</taxon>
        <taxon>Tracheophyta</taxon>
        <taxon>Spermatophyta</taxon>
        <taxon>Magnoliopsida</taxon>
        <taxon>eudicotyledons</taxon>
        <taxon>Gunneridae</taxon>
        <taxon>Pentapetalae</taxon>
        <taxon>rosids</taxon>
        <taxon>fabids</taxon>
        <taxon>Fabales</taxon>
        <taxon>Fabaceae</taxon>
        <taxon>Papilionoideae</taxon>
        <taxon>50 kb inversion clade</taxon>
        <taxon>NPAAA clade</taxon>
        <taxon>indigoferoid/millettioid clade</taxon>
        <taxon>Phaseoleae</taxon>
        <taxon>Psophocarpus</taxon>
    </lineage>
</organism>
<reference evidence="8 9" key="1">
    <citation type="submission" date="2024-01" db="EMBL/GenBank/DDBJ databases">
        <title>The genomes of 5 underutilized Papilionoideae crops provide insights into root nodulation and disease resistanc.</title>
        <authorList>
            <person name="Jiang F."/>
        </authorList>
    </citation>
    <scope>NUCLEOTIDE SEQUENCE [LARGE SCALE GENOMIC DNA]</scope>
    <source>
        <strain evidence="8">DUOXIRENSHENG_FW03</strain>
        <tissue evidence="8">Leaves</tissue>
    </source>
</reference>
<evidence type="ECO:0000256" key="5">
    <source>
        <dbReference type="ARBA" id="ARBA00023242"/>
    </source>
</evidence>
<comment type="subcellular location">
    <subcellularLocation>
        <location evidence="1">Nucleus</location>
    </subcellularLocation>
</comment>
<evidence type="ECO:0000313" key="9">
    <source>
        <dbReference type="Proteomes" id="UP001386955"/>
    </source>
</evidence>
<dbReference type="InterPro" id="IPR016177">
    <property type="entry name" value="DNA-bd_dom_sf"/>
</dbReference>
<feature type="compositionally biased region" description="Low complexity" evidence="6">
    <location>
        <begin position="13"/>
        <end position="26"/>
    </location>
</feature>
<keyword evidence="3" id="KW-0238">DNA-binding</keyword>
<gene>
    <name evidence="8" type="ORF">VNO78_10415</name>
</gene>
<dbReference type="EMBL" id="JAYMYS010000003">
    <property type="protein sequence ID" value="KAK7399236.1"/>
    <property type="molecule type" value="Genomic_DNA"/>
</dbReference>
<evidence type="ECO:0000256" key="2">
    <source>
        <dbReference type="ARBA" id="ARBA00023015"/>
    </source>
</evidence>
<feature type="region of interest" description="Disordered" evidence="6">
    <location>
        <begin position="1"/>
        <end position="34"/>
    </location>
</feature>
<dbReference type="InterPro" id="IPR001739">
    <property type="entry name" value="Methyl_CpG_DNA-bd"/>
</dbReference>
<accession>A0AAN9XMI3</accession>